<accession>A0ABR2QWV0</accession>
<evidence type="ECO:0000256" key="1">
    <source>
        <dbReference type="SAM" id="Phobius"/>
    </source>
</evidence>
<organism evidence="2 3">
    <name type="scientific">Hibiscus sabdariffa</name>
    <name type="common">roselle</name>
    <dbReference type="NCBI Taxonomy" id="183260"/>
    <lineage>
        <taxon>Eukaryota</taxon>
        <taxon>Viridiplantae</taxon>
        <taxon>Streptophyta</taxon>
        <taxon>Embryophyta</taxon>
        <taxon>Tracheophyta</taxon>
        <taxon>Spermatophyta</taxon>
        <taxon>Magnoliopsida</taxon>
        <taxon>eudicotyledons</taxon>
        <taxon>Gunneridae</taxon>
        <taxon>Pentapetalae</taxon>
        <taxon>rosids</taxon>
        <taxon>malvids</taxon>
        <taxon>Malvales</taxon>
        <taxon>Malvaceae</taxon>
        <taxon>Malvoideae</taxon>
        <taxon>Hibiscus</taxon>
    </lineage>
</organism>
<sequence length="114" mass="12686">MMTLQRKWTRKTSLKIVTGTKAVLVSVSVAILCLCLVIGHLLEENRWINESITATIIGSIAGTISGEEEAVLSELYNHLTDFIVKCSGEFGLQLGMACYHFPEPYARTWPARSR</sequence>
<protein>
    <submittedName>
        <fullName evidence="2">Uncharacterized protein</fullName>
    </submittedName>
</protein>
<keyword evidence="3" id="KW-1185">Reference proteome</keyword>
<comment type="caution">
    <text evidence="2">The sequence shown here is derived from an EMBL/GenBank/DDBJ whole genome shotgun (WGS) entry which is preliminary data.</text>
</comment>
<gene>
    <name evidence="2" type="ORF">V6N11_042602</name>
</gene>
<dbReference type="Proteomes" id="UP001396334">
    <property type="component" value="Unassembled WGS sequence"/>
</dbReference>
<evidence type="ECO:0000313" key="2">
    <source>
        <dbReference type="EMBL" id="KAK9005157.1"/>
    </source>
</evidence>
<keyword evidence="1" id="KW-1133">Transmembrane helix</keyword>
<proteinExistence type="predicted"/>
<feature type="transmembrane region" description="Helical" evidence="1">
    <location>
        <begin position="21"/>
        <end position="42"/>
    </location>
</feature>
<reference evidence="2 3" key="1">
    <citation type="journal article" date="2024" name="G3 (Bethesda)">
        <title>Genome assembly of Hibiscus sabdariffa L. provides insights into metabolisms of medicinal natural products.</title>
        <authorList>
            <person name="Kim T."/>
        </authorList>
    </citation>
    <scope>NUCLEOTIDE SEQUENCE [LARGE SCALE GENOMIC DNA]</scope>
    <source>
        <strain evidence="2">TK-2024</strain>
        <tissue evidence="2">Old leaves</tissue>
    </source>
</reference>
<name>A0ABR2QWV0_9ROSI</name>
<keyword evidence="1" id="KW-0812">Transmembrane</keyword>
<keyword evidence="1" id="KW-0472">Membrane</keyword>
<dbReference type="EMBL" id="JBBPBN010000030">
    <property type="protein sequence ID" value="KAK9005157.1"/>
    <property type="molecule type" value="Genomic_DNA"/>
</dbReference>
<evidence type="ECO:0000313" key="3">
    <source>
        <dbReference type="Proteomes" id="UP001396334"/>
    </source>
</evidence>